<reference evidence="1 2" key="1">
    <citation type="submission" date="2023-06" db="EMBL/GenBank/DDBJ databases">
        <authorList>
            <person name="Yushchuk O."/>
            <person name="Binda E."/>
            <person name="Ruckert-Reed C."/>
            <person name="Fedorenko V."/>
            <person name="Kalinowski J."/>
            <person name="Marinelli F."/>
        </authorList>
    </citation>
    <scope>NUCLEOTIDE SEQUENCE [LARGE SCALE GENOMIC DNA]</scope>
    <source>
        <strain evidence="1 2">NRRL 3884</strain>
    </source>
</reference>
<evidence type="ECO:0000313" key="1">
    <source>
        <dbReference type="EMBL" id="WIM99657.1"/>
    </source>
</evidence>
<proteinExistence type="predicted"/>
<accession>A0ABY8WS70</accession>
<gene>
    <name evidence="1" type="ORF">ACTOB_003317</name>
</gene>
<sequence length="416" mass="45261">MTARPTFTVTRIPRPDEGTVALIDDAVLLLAYWRRVPVRKQTTSALSRLELFVLEIAATLGGVRERDLTAITGLPGQLLAPLARRLLRAGALIPVPGGYAPAPDQAAQVFAAGRLREIREARVDLVYLPETDEMISVGDGLASIDNRRLDPTGQAPAAAEIARTPWPEFIGDRIRSHRIAGLSPDIVDIGPSADHSPLLPGDFCPVYRCNAQVRRRGPALTVELTLKGTSPRKRRGETSGLRQATISLGGADRLAAGWSAATVLPQQPADRAEIWTALLGRPGEDVPAIEQVDAITWRVHLTEASARQLADSGRDLAQSLMLRIAAEACTAHVVVELFATDPGSRALIDRDRVLAQAEWTGADLADLEKALAHLAGELPYELSGLLVPAAVRDRAWQLKRYHLAYTLRRREDFRYA</sequence>
<evidence type="ECO:0000313" key="2">
    <source>
        <dbReference type="Proteomes" id="UP001240150"/>
    </source>
</evidence>
<keyword evidence="2" id="KW-1185">Reference proteome</keyword>
<organism evidence="1 2">
    <name type="scientific">Actinoplanes oblitus</name>
    <dbReference type="NCBI Taxonomy" id="3040509"/>
    <lineage>
        <taxon>Bacteria</taxon>
        <taxon>Bacillati</taxon>
        <taxon>Actinomycetota</taxon>
        <taxon>Actinomycetes</taxon>
        <taxon>Micromonosporales</taxon>
        <taxon>Micromonosporaceae</taxon>
        <taxon>Actinoplanes</taxon>
    </lineage>
</organism>
<protein>
    <submittedName>
        <fullName evidence="1">Uncharacterized protein</fullName>
    </submittedName>
</protein>
<name>A0ABY8WS70_9ACTN</name>
<dbReference type="Proteomes" id="UP001240150">
    <property type="component" value="Chromosome"/>
</dbReference>
<dbReference type="EMBL" id="CP126980">
    <property type="protein sequence ID" value="WIM99657.1"/>
    <property type="molecule type" value="Genomic_DNA"/>
</dbReference>
<dbReference type="RefSeq" id="WP_284921094.1">
    <property type="nucleotide sequence ID" value="NZ_CP126980.1"/>
</dbReference>